<evidence type="ECO:0000313" key="12">
    <source>
        <dbReference type="EMBL" id="NYJ09134.1"/>
    </source>
</evidence>
<feature type="transmembrane region" description="Helical" evidence="10">
    <location>
        <begin position="178"/>
        <end position="198"/>
    </location>
</feature>
<evidence type="ECO:0000256" key="3">
    <source>
        <dbReference type="ARBA" id="ARBA00022449"/>
    </source>
</evidence>
<dbReference type="PANTHER" id="PTHR46157">
    <property type="entry name" value="K(+) EFFLUX ANTIPORTER 3, CHLOROPLASTIC"/>
    <property type="match status" value="1"/>
</dbReference>
<sequence length="568" mass="59993">MTEHLLTQSLSMIMVSAIAVWLFAALRMPAAMGYLLAGLAIGPYGLNLVAISDDTLFLAELGLIFLMFMVGLEFSLTTLLAARTDVLLAGSLQVGGTLVAIAAALWSLGLDPRIAILLGGAVAMSSTAVAMSQLAEQGEISSQHGRFAIGILLFQDIATIPLLVAVDSWSRQAPVDPVHLLGRLGLAAIAIVAVSIIARPLVRNVLANASRSRSNDSFLLAALFVALGAAYLAHLAGLALPIGAFIAGMVIGGSDFKHRVEDDLRPFRDVLVGLFFVTVGMQIDLGLILVSPYAIFAWCTLFLFGKALITFIVGLMLRRTAAIALRVAVILAHGGEFGLLLLTLAMNTGLLPSEIGQPVLIALALTMGLAPLLIQRGALVEHIVGNRRARVAATETAIRTTSASLNQHVVLCGCGRVGRLVATAFEAAKIPHIAIESDLARFKEAQRQGHTIVHGDAAHRRILSAAGLAKARLIVITFDRHSAVERILKFAGEQQTAIPCFVSTADNQDITSLVKAGAKVVFPENLAAGLALADQSLLLCGLTREEAGRIITSLRAELNPDLRERVGV</sequence>
<keyword evidence="8" id="KW-0406">Ion transport</keyword>
<dbReference type="SUPFAM" id="SSF51735">
    <property type="entry name" value="NAD(P)-binding Rossmann-fold domains"/>
    <property type="match status" value="1"/>
</dbReference>
<feature type="transmembrane region" description="Helical" evidence="10">
    <location>
        <begin position="218"/>
        <end position="236"/>
    </location>
</feature>
<evidence type="ECO:0000256" key="2">
    <source>
        <dbReference type="ARBA" id="ARBA00022448"/>
    </source>
</evidence>
<feature type="transmembrane region" description="Helical" evidence="10">
    <location>
        <begin position="56"/>
        <end position="74"/>
    </location>
</feature>
<name>A0A7Z0DU42_RHILE</name>
<evidence type="ECO:0000256" key="7">
    <source>
        <dbReference type="ARBA" id="ARBA00022989"/>
    </source>
</evidence>
<dbReference type="InterPro" id="IPR006153">
    <property type="entry name" value="Cation/H_exchanger_TM"/>
</dbReference>
<feature type="transmembrane region" description="Helical" evidence="10">
    <location>
        <begin position="86"/>
        <end position="108"/>
    </location>
</feature>
<keyword evidence="5 10" id="KW-0812">Transmembrane</keyword>
<evidence type="ECO:0000256" key="9">
    <source>
        <dbReference type="ARBA" id="ARBA00023136"/>
    </source>
</evidence>
<dbReference type="Proteomes" id="UP000535276">
    <property type="component" value="Unassembled WGS sequence"/>
</dbReference>
<feature type="transmembrane region" description="Helical" evidence="10">
    <location>
        <begin position="295"/>
        <end position="316"/>
    </location>
</feature>
<keyword evidence="4" id="KW-0633">Potassium transport</keyword>
<dbReference type="EMBL" id="JACBZV010000001">
    <property type="protein sequence ID" value="NYJ09134.1"/>
    <property type="molecule type" value="Genomic_DNA"/>
</dbReference>
<evidence type="ECO:0000256" key="8">
    <source>
        <dbReference type="ARBA" id="ARBA00023065"/>
    </source>
</evidence>
<dbReference type="PROSITE" id="PS51201">
    <property type="entry name" value="RCK_N"/>
    <property type="match status" value="1"/>
</dbReference>
<dbReference type="GO" id="GO:0015297">
    <property type="term" value="F:antiporter activity"/>
    <property type="evidence" value="ECO:0007669"/>
    <property type="project" value="UniProtKB-KW"/>
</dbReference>
<evidence type="ECO:0000256" key="4">
    <source>
        <dbReference type="ARBA" id="ARBA00022538"/>
    </source>
</evidence>
<comment type="subcellular location">
    <subcellularLocation>
        <location evidence="1">Membrane</location>
        <topology evidence="1">Multi-pass membrane protein</topology>
    </subcellularLocation>
</comment>
<dbReference type="InterPro" id="IPR038770">
    <property type="entry name" value="Na+/solute_symporter_sf"/>
</dbReference>
<gene>
    <name evidence="12" type="ORF">GGI64_000153</name>
</gene>
<feature type="transmembrane region" description="Helical" evidence="10">
    <location>
        <begin position="147"/>
        <end position="166"/>
    </location>
</feature>
<dbReference type="RefSeq" id="WP_179610401.1">
    <property type="nucleotide sequence ID" value="NZ_JACBZV010000001.1"/>
</dbReference>
<dbReference type="Pfam" id="PF00999">
    <property type="entry name" value="Na_H_Exchanger"/>
    <property type="match status" value="1"/>
</dbReference>
<keyword evidence="9 10" id="KW-0472">Membrane</keyword>
<keyword evidence="7 10" id="KW-1133">Transmembrane helix</keyword>
<dbReference type="InterPro" id="IPR036291">
    <property type="entry name" value="NAD(P)-bd_dom_sf"/>
</dbReference>
<keyword evidence="2" id="KW-0813">Transport</keyword>
<dbReference type="Pfam" id="PF02254">
    <property type="entry name" value="TrkA_N"/>
    <property type="match status" value="1"/>
</dbReference>
<evidence type="ECO:0000256" key="1">
    <source>
        <dbReference type="ARBA" id="ARBA00004141"/>
    </source>
</evidence>
<feature type="domain" description="RCK N-terminal" evidence="11">
    <location>
        <begin position="406"/>
        <end position="522"/>
    </location>
</feature>
<evidence type="ECO:0000256" key="6">
    <source>
        <dbReference type="ARBA" id="ARBA00022958"/>
    </source>
</evidence>
<dbReference type="GO" id="GO:1902600">
    <property type="term" value="P:proton transmembrane transport"/>
    <property type="evidence" value="ECO:0007669"/>
    <property type="project" value="InterPro"/>
</dbReference>
<proteinExistence type="predicted"/>
<reference evidence="12 13" key="1">
    <citation type="submission" date="2020-07" db="EMBL/GenBank/DDBJ databases">
        <title>Genomic Encyclopedia of Type Strains, Phase IV (KMG-V): Genome sequencing to study the core and pangenomes of soil and plant-associated prokaryotes.</title>
        <authorList>
            <person name="Whitman W."/>
        </authorList>
    </citation>
    <scope>NUCLEOTIDE SEQUENCE [LARGE SCALE GENOMIC DNA]</scope>
    <source>
        <strain evidence="12 13">SEMIA 4052</strain>
    </source>
</reference>
<evidence type="ECO:0000259" key="11">
    <source>
        <dbReference type="PROSITE" id="PS51201"/>
    </source>
</evidence>
<protein>
    <submittedName>
        <fullName evidence="12">CPA2 family monovalent cation:H+ antiporter-2</fullName>
    </submittedName>
</protein>
<keyword evidence="6" id="KW-0630">Potassium</keyword>
<evidence type="ECO:0000256" key="5">
    <source>
        <dbReference type="ARBA" id="ARBA00022692"/>
    </source>
</evidence>
<keyword evidence="3" id="KW-0050">Antiport</keyword>
<dbReference type="AlphaFoldDB" id="A0A7Z0DU42"/>
<comment type="caution">
    <text evidence="12">The sequence shown here is derived from an EMBL/GenBank/DDBJ whole genome shotgun (WGS) entry which is preliminary data.</text>
</comment>
<feature type="transmembrane region" description="Helical" evidence="10">
    <location>
        <begin position="31"/>
        <end position="50"/>
    </location>
</feature>
<evidence type="ECO:0000256" key="10">
    <source>
        <dbReference type="SAM" id="Phobius"/>
    </source>
</evidence>
<accession>A0A7Z0DU42</accession>
<dbReference type="GO" id="GO:0005886">
    <property type="term" value="C:plasma membrane"/>
    <property type="evidence" value="ECO:0007669"/>
    <property type="project" value="TreeGrafter"/>
</dbReference>
<dbReference type="Gene3D" id="1.20.1530.20">
    <property type="match status" value="1"/>
</dbReference>
<dbReference type="PANTHER" id="PTHR46157:SF4">
    <property type="entry name" value="K(+) EFFLUX ANTIPORTER 3, CHLOROPLASTIC"/>
    <property type="match status" value="1"/>
</dbReference>
<feature type="transmembrane region" description="Helical" evidence="10">
    <location>
        <begin position="323"/>
        <end position="343"/>
    </location>
</feature>
<feature type="transmembrane region" description="Helical" evidence="10">
    <location>
        <begin position="355"/>
        <end position="374"/>
    </location>
</feature>
<feature type="transmembrane region" description="Helical" evidence="10">
    <location>
        <begin position="6"/>
        <end position="24"/>
    </location>
</feature>
<dbReference type="GO" id="GO:0006813">
    <property type="term" value="P:potassium ion transport"/>
    <property type="evidence" value="ECO:0007669"/>
    <property type="project" value="UniProtKB-KW"/>
</dbReference>
<dbReference type="InterPro" id="IPR003148">
    <property type="entry name" value="RCK_N"/>
</dbReference>
<organism evidence="12 13">
    <name type="scientific">Rhizobium leguminosarum</name>
    <dbReference type="NCBI Taxonomy" id="384"/>
    <lineage>
        <taxon>Bacteria</taxon>
        <taxon>Pseudomonadati</taxon>
        <taxon>Pseudomonadota</taxon>
        <taxon>Alphaproteobacteria</taxon>
        <taxon>Hyphomicrobiales</taxon>
        <taxon>Rhizobiaceae</taxon>
        <taxon>Rhizobium/Agrobacterium group</taxon>
        <taxon>Rhizobium</taxon>
    </lineage>
</organism>
<evidence type="ECO:0000313" key="13">
    <source>
        <dbReference type="Proteomes" id="UP000535276"/>
    </source>
</evidence>
<feature type="transmembrane region" description="Helical" evidence="10">
    <location>
        <begin position="114"/>
        <end position="135"/>
    </location>
</feature>
<dbReference type="Gene3D" id="3.40.50.720">
    <property type="entry name" value="NAD(P)-binding Rossmann-like Domain"/>
    <property type="match status" value="1"/>
</dbReference>